<gene>
    <name evidence="1" type="ORF">HMPREF6123_1751</name>
</gene>
<dbReference type="EMBL" id="ACKX01000178">
    <property type="protein sequence ID" value="EEJ50962.1"/>
    <property type="molecule type" value="Genomic_DNA"/>
</dbReference>
<sequence>MPFRLNTYGKHCSTRYRMDGAKVFDGNRSKALRIKAGSSFYF</sequence>
<protein>
    <submittedName>
        <fullName evidence="1">Uncharacterized protein</fullName>
    </submittedName>
</protein>
<keyword evidence="2" id="KW-1185">Reference proteome</keyword>
<proteinExistence type="predicted"/>
<dbReference type="Proteomes" id="UP000004121">
    <property type="component" value="Unassembled WGS sequence"/>
</dbReference>
<dbReference type="HOGENOM" id="CLU_3254961_0_0_9"/>
<comment type="caution">
    <text evidence="1">The sequence shown here is derived from an EMBL/GenBank/DDBJ whole genome shotgun (WGS) entry which is preliminary data.</text>
</comment>
<evidence type="ECO:0000313" key="2">
    <source>
        <dbReference type="Proteomes" id="UP000004121"/>
    </source>
</evidence>
<dbReference type="AlphaFoldDB" id="C2KZ32"/>
<organism evidence="1 2">
    <name type="scientific">Oribacterium sinus F0268</name>
    <dbReference type="NCBI Taxonomy" id="585501"/>
    <lineage>
        <taxon>Bacteria</taxon>
        <taxon>Bacillati</taxon>
        <taxon>Bacillota</taxon>
        <taxon>Clostridia</taxon>
        <taxon>Lachnospirales</taxon>
        <taxon>Lachnospiraceae</taxon>
        <taxon>Oribacterium</taxon>
    </lineage>
</organism>
<evidence type="ECO:0000313" key="1">
    <source>
        <dbReference type="EMBL" id="EEJ50962.1"/>
    </source>
</evidence>
<dbReference type="InParanoid" id="C2KZ32"/>
<name>C2KZ32_9FIRM</name>
<reference evidence="1 2" key="1">
    <citation type="submission" date="2009-04" db="EMBL/GenBank/DDBJ databases">
        <authorList>
            <person name="Qin X."/>
            <person name="Bachman B."/>
            <person name="Battles P."/>
            <person name="Bell A."/>
            <person name="Bess C."/>
            <person name="Bickham C."/>
            <person name="Chaboub L."/>
            <person name="Chen D."/>
            <person name="Coyle M."/>
            <person name="Deiros D.R."/>
            <person name="Dinh H."/>
            <person name="Forbes L."/>
            <person name="Fowler G."/>
            <person name="Francisco L."/>
            <person name="Fu Q."/>
            <person name="Gubbala S."/>
            <person name="Hale W."/>
            <person name="Han Y."/>
            <person name="Hemphill L."/>
            <person name="Highlander S.K."/>
            <person name="Hirani K."/>
            <person name="Hogues M."/>
            <person name="Jackson L."/>
            <person name="Jakkamsetti A."/>
            <person name="Javaid M."/>
            <person name="Jiang H."/>
            <person name="Korchina V."/>
            <person name="Kovar C."/>
            <person name="Lara F."/>
            <person name="Lee S."/>
            <person name="Mata R."/>
            <person name="Mathew T."/>
            <person name="Moen C."/>
            <person name="Morales K."/>
            <person name="Munidasa M."/>
            <person name="Nazareth L."/>
            <person name="Ngo R."/>
            <person name="Nguyen L."/>
            <person name="Okwuonu G."/>
            <person name="Ongeri F."/>
            <person name="Patil S."/>
            <person name="Petrosino J."/>
            <person name="Pham C."/>
            <person name="Pham P."/>
            <person name="Pu L.-L."/>
            <person name="Puazo M."/>
            <person name="Raj R."/>
            <person name="Reid J."/>
            <person name="Rouhana J."/>
            <person name="Saada N."/>
            <person name="Shang Y."/>
            <person name="Simmons D."/>
            <person name="Thornton R."/>
            <person name="Warren J."/>
            <person name="Weissenberger G."/>
            <person name="Zhang J."/>
            <person name="Zhang L."/>
            <person name="Zhou C."/>
            <person name="Zhu D."/>
            <person name="Muzny D."/>
            <person name="Worley K."/>
            <person name="Gibbs R."/>
        </authorList>
    </citation>
    <scope>NUCLEOTIDE SEQUENCE [LARGE SCALE GENOMIC DNA]</scope>
    <source>
        <strain evidence="1 2">F0268</strain>
    </source>
</reference>
<accession>C2KZ32</accession>